<dbReference type="Proteomes" id="UP000320393">
    <property type="component" value="Unassembled WGS sequence"/>
</dbReference>
<reference evidence="1 2" key="1">
    <citation type="journal article" date="2019" name="Nat. Microbiol.">
        <title>Mediterranean grassland soil C-N compound turnover is dependent on rainfall and depth, and is mediated by genomically divergent microorganisms.</title>
        <authorList>
            <person name="Diamond S."/>
            <person name="Andeer P.F."/>
            <person name="Li Z."/>
            <person name="Crits-Christoph A."/>
            <person name="Burstein D."/>
            <person name="Anantharaman K."/>
            <person name="Lane K.R."/>
            <person name="Thomas B.C."/>
            <person name="Pan C."/>
            <person name="Northen T.R."/>
            <person name="Banfield J.F."/>
        </authorList>
    </citation>
    <scope>NUCLEOTIDE SEQUENCE [LARGE SCALE GENOMIC DNA]</scope>
    <source>
        <strain evidence="1">NP_5</strain>
    </source>
</reference>
<dbReference type="AlphaFoldDB" id="A0A537LLN5"/>
<comment type="caution">
    <text evidence="1">The sequence shown here is derived from an EMBL/GenBank/DDBJ whole genome shotgun (WGS) entry which is preliminary data.</text>
</comment>
<gene>
    <name evidence="1" type="ORF">E6H02_09495</name>
</gene>
<dbReference type="EMBL" id="VBAM01000371">
    <property type="protein sequence ID" value="TMJ08928.1"/>
    <property type="molecule type" value="Genomic_DNA"/>
</dbReference>
<sequence>MLYSRPGTPMETQSSADTAHLAREVKTEARAAGFDLCGITSAAPFEREGKALAEWVDRGYHG</sequence>
<evidence type="ECO:0000313" key="2">
    <source>
        <dbReference type="Proteomes" id="UP000320393"/>
    </source>
</evidence>
<feature type="non-terminal residue" evidence="1">
    <location>
        <position position="62"/>
    </location>
</feature>
<accession>A0A537LLN5</accession>
<protein>
    <recommendedName>
        <fullName evidence="3">tRNA epoxyqueuosine(34) reductase QueG</fullName>
    </recommendedName>
</protein>
<evidence type="ECO:0008006" key="3">
    <source>
        <dbReference type="Google" id="ProtNLM"/>
    </source>
</evidence>
<evidence type="ECO:0000313" key="1">
    <source>
        <dbReference type="EMBL" id="TMJ08928.1"/>
    </source>
</evidence>
<name>A0A537LLN5_9BACT</name>
<proteinExistence type="predicted"/>
<organism evidence="1 2">
    <name type="scientific">Candidatus Segetimicrobium genomatis</name>
    <dbReference type="NCBI Taxonomy" id="2569760"/>
    <lineage>
        <taxon>Bacteria</taxon>
        <taxon>Bacillati</taxon>
        <taxon>Candidatus Sysuimicrobiota</taxon>
        <taxon>Candidatus Sysuimicrobiia</taxon>
        <taxon>Candidatus Sysuimicrobiales</taxon>
        <taxon>Candidatus Segetimicrobiaceae</taxon>
        <taxon>Candidatus Segetimicrobium</taxon>
    </lineage>
</organism>